<dbReference type="Pfam" id="PF02018">
    <property type="entry name" value="CBM_4_9"/>
    <property type="match status" value="1"/>
</dbReference>
<proteinExistence type="predicted"/>
<dbReference type="InterPro" id="IPR003305">
    <property type="entry name" value="CenC_carb-bd"/>
</dbReference>
<dbReference type="EMBL" id="BARV01016628">
    <property type="protein sequence ID" value="GAI29209.1"/>
    <property type="molecule type" value="Genomic_DNA"/>
</dbReference>
<feature type="non-terminal residue" evidence="3">
    <location>
        <position position="269"/>
    </location>
</feature>
<dbReference type="GO" id="GO:0016798">
    <property type="term" value="F:hydrolase activity, acting on glycosyl bonds"/>
    <property type="evidence" value="ECO:0007669"/>
    <property type="project" value="InterPro"/>
</dbReference>
<evidence type="ECO:0000256" key="1">
    <source>
        <dbReference type="ARBA" id="ARBA00022801"/>
    </source>
</evidence>
<reference evidence="3" key="1">
    <citation type="journal article" date="2014" name="Front. Microbiol.">
        <title>High frequency of phylogenetically diverse reductive dehalogenase-homologous genes in deep subseafloor sedimentary metagenomes.</title>
        <authorList>
            <person name="Kawai M."/>
            <person name="Futagami T."/>
            <person name="Toyoda A."/>
            <person name="Takaki Y."/>
            <person name="Nishi S."/>
            <person name="Hori S."/>
            <person name="Arai W."/>
            <person name="Tsubouchi T."/>
            <person name="Morono Y."/>
            <person name="Uchiyama I."/>
            <person name="Ito T."/>
            <person name="Fujiyama A."/>
            <person name="Inagaki F."/>
            <person name="Takami H."/>
        </authorList>
    </citation>
    <scope>NUCLEOTIDE SEQUENCE</scope>
    <source>
        <strain evidence="3">Expedition CK06-06</strain>
    </source>
</reference>
<evidence type="ECO:0000259" key="2">
    <source>
        <dbReference type="Pfam" id="PF02018"/>
    </source>
</evidence>
<organism evidence="3">
    <name type="scientific">marine sediment metagenome</name>
    <dbReference type="NCBI Taxonomy" id="412755"/>
    <lineage>
        <taxon>unclassified sequences</taxon>
        <taxon>metagenomes</taxon>
        <taxon>ecological metagenomes</taxon>
    </lineage>
</organism>
<dbReference type="Gene3D" id="2.60.120.200">
    <property type="match status" value="1"/>
</dbReference>
<gene>
    <name evidence="3" type="ORF">S06H3_28489</name>
</gene>
<protein>
    <recommendedName>
        <fullName evidence="2">CBM-cenC domain-containing protein</fullName>
    </recommendedName>
</protein>
<keyword evidence="1" id="KW-0378">Hydrolase</keyword>
<comment type="caution">
    <text evidence="3">The sequence shown here is derived from an EMBL/GenBank/DDBJ whole genome shotgun (WGS) entry which is preliminary data.</text>
</comment>
<dbReference type="Gene3D" id="2.60.120.260">
    <property type="entry name" value="Galactose-binding domain-like"/>
    <property type="match status" value="1"/>
</dbReference>
<dbReference type="SUPFAM" id="SSF49785">
    <property type="entry name" value="Galactose-binding domain-like"/>
    <property type="match status" value="1"/>
</dbReference>
<sequence length="269" mass="29853">MGLNLVSETYPYPWISLPTDEELADTGKNICYYDWVRAYTLIGVDEASTKVDPLIVNGGFETGNYTGWTGWPSPYDLEFTSEEAHVYSGTYAVHIVGAQGLEQIVFGLKPNTDYTLSCYSKVVSGSMLLEVKDGATGVISCTEPTYTRKSLNFTSDNSKRVTIYYNAMSENDEGYADDFELVETNPVSEPQNETVMFNEKLYFSESANVKTALPSLAFLITYMANANREINLQLYNSDSVLVGNQKYLALAGFGKKQFIMQLDSLLSPG</sequence>
<dbReference type="InterPro" id="IPR008979">
    <property type="entry name" value="Galactose-bd-like_sf"/>
</dbReference>
<accession>X1PE70</accession>
<name>X1PE70_9ZZZZ</name>
<evidence type="ECO:0000313" key="3">
    <source>
        <dbReference type="EMBL" id="GAI29209.1"/>
    </source>
</evidence>
<feature type="domain" description="CBM-cenC" evidence="2">
    <location>
        <begin position="54"/>
        <end position="164"/>
    </location>
</feature>
<dbReference type="AlphaFoldDB" id="X1PE70"/>